<evidence type="ECO:0000313" key="2">
    <source>
        <dbReference type="Proteomes" id="UP001164020"/>
    </source>
</evidence>
<gene>
    <name evidence="1" type="ORF">OH818_04180</name>
</gene>
<reference evidence="1" key="1">
    <citation type="submission" date="2022-12" db="EMBL/GenBank/DDBJ databases">
        <title>Jiella pelagia sp. nov., isolated from phosphonate enriched culture of Northwest Pacific surface seawater.</title>
        <authorList>
            <person name="Shin D.Y."/>
            <person name="Hwang C.Y."/>
        </authorList>
    </citation>
    <scope>NUCLEOTIDE SEQUENCE</scope>
    <source>
        <strain evidence="1">HL-NP1</strain>
    </source>
</reference>
<keyword evidence="2" id="KW-1185">Reference proteome</keyword>
<dbReference type="EMBL" id="CP114029">
    <property type="protein sequence ID" value="WAP69468.1"/>
    <property type="molecule type" value="Genomic_DNA"/>
</dbReference>
<proteinExistence type="predicted"/>
<protein>
    <submittedName>
        <fullName evidence="1">Uncharacterized protein</fullName>
    </submittedName>
</protein>
<dbReference type="Proteomes" id="UP001164020">
    <property type="component" value="Chromosome"/>
</dbReference>
<sequence length="133" mass="14441">MAEMTFASAGPSYGLPGNAATWVTNRPPFERFKVVAMATLTQNLQGWCALSLLIHYLEPRQDIMPGGIEHHVGFNPGLRRASGFASDILMRSMNACAVGFARKQSLSLPRRSCPRAVPHHDVGAARRGNAQVP</sequence>
<evidence type="ECO:0000313" key="1">
    <source>
        <dbReference type="EMBL" id="WAP69468.1"/>
    </source>
</evidence>
<organism evidence="1 2">
    <name type="scientific">Jiella pelagia</name>
    <dbReference type="NCBI Taxonomy" id="2986949"/>
    <lineage>
        <taxon>Bacteria</taxon>
        <taxon>Pseudomonadati</taxon>
        <taxon>Pseudomonadota</taxon>
        <taxon>Alphaproteobacteria</taxon>
        <taxon>Hyphomicrobiales</taxon>
        <taxon>Aurantimonadaceae</taxon>
        <taxon>Jiella</taxon>
    </lineage>
</organism>
<name>A0ABY7C0C2_9HYPH</name>
<accession>A0ABY7C0C2</accession>